<evidence type="ECO:0000259" key="1">
    <source>
        <dbReference type="Pfam" id="PF00326"/>
    </source>
</evidence>
<dbReference type="EMBL" id="AP017312">
    <property type="protein sequence ID" value="BAU28572.1"/>
    <property type="molecule type" value="Genomic_DNA"/>
</dbReference>
<gene>
    <name evidence="2" type="ORF">CB4_02747</name>
</gene>
<reference evidence="2 3" key="1">
    <citation type="submission" date="2015-12" db="EMBL/GenBank/DDBJ databases">
        <title>Genome sequence of Aneurinibacillus soli.</title>
        <authorList>
            <person name="Lee J.S."/>
            <person name="Lee K.C."/>
            <person name="Kim K.K."/>
            <person name="Lee B.W."/>
        </authorList>
    </citation>
    <scope>NUCLEOTIDE SEQUENCE [LARGE SCALE GENOMIC DNA]</scope>
    <source>
        <strain evidence="2 3">CB4</strain>
    </source>
</reference>
<dbReference type="InterPro" id="IPR001375">
    <property type="entry name" value="Peptidase_S9_cat"/>
</dbReference>
<keyword evidence="3" id="KW-1185">Reference proteome</keyword>
<evidence type="ECO:0000313" key="2">
    <source>
        <dbReference type="EMBL" id="BAU28572.1"/>
    </source>
</evidence>
<dbReference type="Gene3D" id="3.40.50.1820">
    <property type="entry name" value="alpha/beta hydrolase"/>
    <property type="match status" value="1"/>
</dbReference>
<keyword evidence="2" id="KW-0378">Hydrolase</keyword>
<feature type="domain" description="Peptidase S9 prolyl oligopeptidase catalytic" evidence="1">
    <location>
        <begin position="68"/>
        <end position="226"/>
    </location>
</feature>
<evidence type="ECO:0000313" key="3">
    <source>
        <dbReference type="Proteomes" id="UP000217696"/>
    </source>
</evidence>
<protein>
    <submittedName>
        <fullName evidence="2">Alpha/beta hydrolase family protein</fullName>
    </submittedName>
</protein>
<organism evidence="2 3">
    <name type="scientific">Aneurinibacillus soli</name>
    <dbReference type="NCBI Taxonomy" id="1500254"/>
    <lineage>
        <taxon>Bacteria</taxon>
        <taxon>Bacillati</taxon>
        <taxon>Bacillota</taxon>
        <taxon>Bacilli</taxon>
        <taxon>Bacillales</taxon>
        <taxon>Paenibacillaceae</taxon>
        <taxon>Aneurinibacillus group</taxon>
        <taxon>Aneurinibacillus</taxon>
    </lineage>
</organism>
<name>A0A0U5BCC0_9BACL</name>
<proteinExistence type="predicted"/>
<dbReference type="Pfam" id="PF00326">
    <property type="entry name" value="Peptidase_S9"/>
    <property type="match status" value="1"/>
</dbReference>
<dbReference type="KEGG" id="asoc:CB4_02747"/>
<dbReference type="AlphaFoldDB" id="A0A0U5BCC0"/>
<accession>A0A0U5BCC0</accession>
<sequence>MQIFSKINGNHSVIMRPEVPNGYGIIIAGGSTGYVSENSSDFHEIDEKRELLQHLIEQGYTIGYCNHANKKHWGNPEAIKNMQGLHHVLVEQCNINPYVHVLGVSMGGVTCLNILASNDIPIMSTVLINPVLDLSSHRSYITKKEGIDRIGYEIAEAYNIPHNQVDAWFENDTILDKELFSCPCLVTHGDGDRAVRWQNNALVFTKLSLNCHLQVQLHIVKNAGHNDPKLLGDYTRIREFFQQSEPKEFSFTQK</sequence>
<dbReference type="SUPFAM" id="SSF53474">
    <property type="entry name" value="alpha/beta-Hydrolases"/>
    <property type="match status" value="1"/>
</dbReference>
<dbReference type="GO" id="GO:0006508">
    <property type="term" value="P:proteolysis"/>
    <property type="evidence" value="ECO:0007669"/>
    <property type="project" value="InterPro"/>
</dbReference>
<dbReference type="InterPro" id="IPR029058">
    <property type="entry name" value="AB_hydrolase_fold"/>
</dbReference>
<dbReference type="RefSeq" id="WP_096466317.1">
    <property type="nucleotide sequence ID" value="NZ_AP017312.1"/>
</dbReference>
<dbReference type="Proteomes" id="UP000217696">
    <property type="component" value="Chromosome"/>
</dbReference>
<dbReference type="GO" id="GO:0008236">
    <property type="term" value="F:serine-type peptidase activity"/>
    <property type="evidence" value="ECO:0007669"/>
    <property type="project" value="InterPro"/>
</dbReference>
<dbReference type="OrthoDB" id="2986585at2"/>